<dbReference type="InterPro" id="IPR013815">
    <property type="entry name" value="ATP_grasp_subdomain_1"/>
</dbReference>
<dbReference type="Proteomes" id="UP001216907">
    <property type="component" value="Unassembled WGS sequence"/>
</dbReference>
<feature type="domain" description="N-acetyltransferase" evidence="4">
    <location>
        <begin position="752"/>
        <end position="911"/>
    </location>
</feature>
<dbReference type="PANTHER" id="PTHR43334:SF1">
    <property type="entry name" value="3-HYDROXYPROPIONATE--COA LIGASE [ADP-FORMING]"/>
    <property type="match status" value="1"/>
</dbReference>
<dbReference type="Gene3D" id="3.40.50.720">
    <property type="entry name" value="NAD(P)-binding Rossmann-like Domain"/>
    <property type="match status" value="1"/>
</dbReference>
<dbReference type="Pfam" id="PF13302">
    <property type="entry name" value="Acetyltransf_3"/>
    <property type="match status" value="1"/>
</dbReference>
<keyword evidence="1" id="KW-0436">Ligase</keyword>
<evidence type="ECO:0000256" key="2">
    <source>
        <dbReference type="ARBA" id="ARBA00022741"/>
    </source>
</evidence>
<dbReference type="Gene3D" id="3.30.470.20">
    <property type="entry name" value="ATP-grasp fold, B domain"/>
    <property type="match status" value="1"/>
</dbReference>
<dbReference type="InterPro" id="IPR016181">
    <property type="entry name" value="Acyl_CoA_acyltransferase"/>
</dbReference>
<evidence type="ECO:0000256" key="1">
    <source>
        <dbReference type="ARBA" id="ARBA00022598"/>
    </source>
</evidence>
<accession>A0ABT6FIR6</accession>
<dbReference type="CDD" id="cd04301">
    <property type="entry name" value="NAT_SF"/>
    <property type="match status" value="1"/>
</dbReference>
<dbReference type="Gene3D" id="3.30.1490.20">
    <property type="entry name" value="ATP-grasp fold, A domain"/>
    <property type="match status" value="1"/>
</dbReference>
<dbReference type="SUPFAM" id="SSF56059">
    <property type="entry name" value="Glutathione synthetase ATP-binding domain-like"/>
    <property type="match status" value="1"/>
</dbReference>
<dbReference type="RefSeq" id="WP_277863749.1">
    <property type="nucleotide sequence ID" value="NZ_JARRAG010000002.1"/>
</dbReference>
<dbReference type="InterPro" id="IPR036291">
    <property type="entry name" value="NAD(P)-bd_dom_sf"/>
</dbReference>
<evidence type="ECO:0000313" key="6">
    <source>
        <dbReference type="Proteomes" id="UP001216907"/>
    </source>
</evidence>
<dbReference type="SUPFAM" id="SSF52210">
    <property type="entry name" value="Succinyl-CoA synthetase domains"/>
    <property type="match status" value="2"/>
</dbReference>
<comment type="caution">
    <text evidence="5">The sequence shown here is derived from an EMBL/GenBank/DDBJ whole genome shotgun (WGS) entry which is preliminary data.</text>
</comment>
<protein>
    <submittedName>
        <fullName evidence="5">GNAT family N-acetyltransferase</fullName>
        <ecNumber evidence="5">2.3.1.-</ecNumber>
    </submittedName>
</protein>
<evidence type="ECO:0000259" key="4">
    <source>
        <dbReference type="PROSITE" id="PS51186"/>
    </source>
</evidence>
<reference evidence="5 6" key="1">
    <citation type="submission" date="2023-03" db="EMBL/GenBank/DDBJ databases">
        <title>Paludisphaera mucosa sp. nov. a novel planctomycete from northern fen.</title>
        <authorList>
            <person name="Ivanova A."/>
        </authorList>
    </citation>
    <scope>NUCLEOTIDE SEQUENCE [LARGE SCALE GENOMIC DNA]</scope>
    <source>
        <strain evidence="5 6">Pla2</strain>
    </source>
</reference>
<dbReference type="EMBL" id="JARRAG010000002">
    <property type="protein sequence ID" value="MDG3007470.1"/>
    <property type="molecule type" value="Genomic_DNA"/>
</dbReference>
<keyword evidence="5" id="KW-0012">Acyltransferase</keyword>
<gene>
    <name evidence="5" type="ORF">PZE19_27215</name>
</gene>
<organism evidence="5 6">
    <name type="scientific">Paludisphaera mucosa</name>
    <dbReference type="NCBI Taxonomy" id="3030827"/>
    <lineage>
        <taxon>Bacteria</taxon>
        <taxon>Pseudomonadati</taxon>
        <taxon>Planctomycetota</taxon>
        <taxon>Planctomycetia</taxon>
        <taxon>Isosphaerales</taxon>
        <taxon>Isosphaeraceae</taxon>
        <taxon>Paludisphaera</taxon>
    </lineage>
</organism>
<dbReference type="InterPro" id="IPR043938">
    <property type="entry name" value="Ligase_CoA_dom"/>
</dbReference>
<proteinExistence type="predicted"/>
<dbReference type="Gene3D" id="3.40.50.261">
    <property type="entry name" value="Succinyl-CoA synthetase domains"/>
    <property type="match status" value="2"/>
</dbReference>
<evidence type="ECO:0000256" key="3">
    <source>
        <dbReference type="ARBA" id="ARBA00022840"/>
    </source>
</evidence>
<sequence>MNRSGGGRIDAEPEARRPLDAIFAPRTVAVVGATEKAGSPGRAVLWNLISNPFGATIFPINPNRRNVLGIKAYKDVASVPDPVDLAIVATPAATVPGLISECVDAGVKGAVVISAGFREVGPDGLRLEHEVLERARRGRMRIIGPNCLGVMRPHSGMNASFAPRSPRAGSVGYISQSGALDMAVLDWSRKENVGFSAFVSVGSMLDVGWGDLIDYLGDDPHTKSIVLYMESIGDARAFLSASREVALTKPIIVLKAGRTDAAARVAATHTGALVGSDEVLEAAFRRVGVLRVDSIADVFDMADVLSKQPRPRGPRLAIVTNAGGPGVLATDALVEHGGALAEPSPDAIRALDLFLPEGWSRENPVDVLSDADAERFGKAVEVLAGDDAVDGLLTILTPQAVTDPTAVAGRLRKHAKVFGKPVLACWMGGESIEPGTALLNEAGVPTYPHPDAAARVFALMWRSSYNLQGLYETPTRPADDAAADSPRERAEAILAAVRAEGRTILTEAESKRILTLYDVATVPTTVVQTADEAATAAEGFGWPVAVKLNSTTITHKSDVGGVRLNLYDADAVRGAFRAVERSVEAHAGPGHFQGVGVQPMVQPEGGVEVLLGSSLDPEFGPVLLFGAGGRHVEVLGDRALGLPPLNTTLARRMMEQTRIFAALKGVRGQTSVDMAALERLLVRFSDLVVEQPWIKEIDVNPLFASPDRLIVLDARIIVHGPVIHAQDLPRTAIRPYPSQYTFPWTSKKGEALTIRPIRPEDEPLLVDFHATLSERSVSFRYFHAMKYSTRVAHERLTRICFIDYDREMALVADRKDPETGERKVLGVGRLSKIRGTDEAEFALLVSDQFQGRGLGSELLRRVLQVGRDEHVGRVRGDVLPENVEMLRVCEKIGFRLARDIDDGVVRAEMEL</sequence>
<dbReference type="GO" id="GO:0016746">
    <property type="term" value="F:acyltransferase activity"/>
    <property type="evidence" value="ECO:0007669"/>
    <property type="project" value="UniProtKB-KW"/>
</dbReference>
<keyword evidence="5" id="KW-0808">Transferase</keyword>
<dbReference type="PROSITE" id="PS51186">
    <property type="entry name" value="GNAT"/>
    <property type="match status" value="1"/>
</dbReference>
<dbReference type="SMART" id="SM00881">
    <property type="entry name" value="CoA_binding"/>
    <property type="match status" value="1"/>
</dbReference>
<dbReference type="Pfam" id="PF13607">
    <property type="entry name" value="Succ_CoA_lig"/>
    <property type="match status" value="1"/>
</dbReference>
<evidence type="ECO:0000313" key="5">
    <source>
        <dbReference type="EMBL" id="MDG3007470.1"/>
    </source>
</evidence>
<keyword evidence="3" id="KW-0067">ATP-binding</keyword>
<dbReference type="Pfam" id="PF13380">
    <property type="entry name" value="CoA_binding_2"/>
    <property type="match status" value="1"/>
</dbReference>
<name>A0ABT6FIR6_9BACT</name>
<dbReference type="InterPro" id="IPR032875">
    <property type="entry name" value="Succ_CoA_lig_flav_dom"/>
</dbReference>
<dbReference type="PANTHER" id="PTHR43334">
    <property type="entry name" value="ACETATE--COA LIGASE [ADP-FORMING]"/>
    <property type="match status" value="1"/>
</dbReference>
<dbReference type="Pfam" id="PF13549">
    <property type="entry name" value="ATP-grasp_5"/>
    <property type="match status" value="1"/>
</dbReference>
<dbReference type="InterPro" id="IPR016102">
    <property type="entry name" value="Succinyl-CoA_synth-like"/>
</dbReference>
<keyword evidence="6" id="KW-1185">Reference proteome</keyword>
<dbReference type="InterPro" id="IPR000182">
    <property type="entry name" value="GNAT_dom"/>
</dbReference>
<dbReference type="InterPro" id="IPR051538">
    <property type="entry name" value="Acyl-CoA_Synth/Transferase"/>
</dbReference>
<keyword evidence="2" id="KW-0547">Nucleotide-binding</keyword>
<dbReference type="Gene3D" id="3.40.630.30">
    <property type="match status" value="1"/>
</dbReference>
<dbReference type="EC" id="2.3.1.-" evidence="5"/>
<dbReference type="InterPro" id="IPR003781">
    <property type="entry name" value="CoA-bd"/>
</dbReference>
<dbReference type="SUPFAM" id="SSF51735">
    <property type="entry name" value="NAD(P)-binding Rossmann-fold domains"/>
    <property type="match status" value="1"/>
</dbReference>
<dbReference type="Pfam" id="PF19045">
    <property type="entry name" value="Ligase_CoA_2"/>
    <property type="match status" value="1"/>
</dbReference>
<dbReference type="SUPFAM" id="SSF55729">
    <property type="entry name" value="Acyl-CoA N-acyltransferases (Nat)"/>
    <property type="match status" value="1"/>
</dbReference>